<name>A0A6L7GPU2_9ACTN</name>
<evidence type="ECO:0000256" key="2">
    <source>
        <dbReference type="ARBA" id="ARBA00006411"/>
    </source>
</evidence>
<evidence type="ECO:0000313" key="5">
    <source>
        <dbReference type="EMBL" id="MXP20568.1"/>
    </source>
</evidence>
<accession>A0A6L7GPU2</accession>
<comment type="subcellular location">
    <subcellularLocation>
        <location evidence="1">Cytoplasm</location>
    </subcellularLocation>
</comment>
<keyword evidence="4" id="KW-0143">Chaperone</keyword>
<evidence type="ECO:0000256" key="4">
    <source>
        <dbReference type="ARBA" id="ARBA00023186"/>
    </source>
</evidence>
<evidence type="ECO:0000256" key="3">
    <source>
        <dbReference type="ARBA" id="ARBA00022490"/>
    </source>
</evidence>
<dbReference type="Proteomes" id="UP000475545">
    <property type="component" value="Unassembled WGS sequence"/>
</dbReference>
<comment type="similarity">
    <text evidence="2">Belongs to the EspG family.</text>
</comment>
<organism evidence="5 6">
    <name type="scientific">Gordonia mangrovi</name>
    <dbReference type="NCBI Taxonomy" id="2665643"/>
    <lineage>
        <taxon>Bacteria</taxon>
        <taxon>Bacillati</taxon>
        <taxon>Actinomycetota</taxon>
        <taxon>Actinomycetes</taxon>
        <taxon>Mycobacteriales</taxon>
        <taxon>Gordoniaceae</taxon>
        <taxon>Gordonia</taxon>
    </lineage>
</organism>
<sequence>MWQVTADTTATALDVDVLRRVGELAGVQTWPVVLDLWATAADGDEQDATHAAADREIASRGLFDAGEPVAWLGTALRVLAAPERQLEIRTMTSDTAIEAAEMRRTCVARSGHEHVIARRIGRQVDLRLLTVSAESDVAALVTSDVGAVEPLEFAGLSVPAEELAGRLADCGGANDIADALHTLGAVGSDAVILGSALTRCHTRSEIVAVSWSNGGSTQSSGALAIFDTDRGRIVASPSKSPDGRVWTTLSPGGAHRITQAVGLLIETLPEGRWMP</sequence>
<reference evidence="5 6" key="1">
    <citation type="submission" date="2019-11" db="EMBL/GenBank/DDBJ databases">
        <title>Gordonia sp. nov., a novel actinobacterium isolated from mangrove soil in Hainan.</title>
        <authorList>
            <person name="Huang X."/>
            <person name="Xie Y."/>
            <person name="Chu X."/>
            <person name="Xiao K."/>
        </authorList>
    </citation>
    <scope>NUCLEOTIDE SEQUENCE [LARGE SCALE GENOMIC DNA]</scope>
    <source>
        <strain evidence="5 6">HNM0687</strain>
    </source>
</reference>
<dbReference type="Pfam" id="PF14011">
    <property type="entry name" value="ESX-1_EspG"/>
    <property type="match status" value="1"/>
</dbReference>
<proteinExistence type="inferred from homology"/>
<evidence type="ECO:0000256" key="1">
    <source>
        <dbReference type="ARBA" id="ARBA00004496"/>
    </source>
</evidence>
<dbReference type="InterPro" id="IPR025734">
    <property type="entry name" value="EspG"/>
</dbReference>
<evidence type="ECO:0000313" key="6">
    <source>
        <dbReference type="Proteomes" id="UP000475545"/>
    </source>
</evidence>
<dbReference type="RefSeq" id="WP_160900691.1">
    <property type="nucleotide sequence ID" value="NZ_CP102850.1"/>
</dbReference>
<keyword evidence="6" id="KW-1185">Reference proteome</keyword>
<comment type="caution">
    <text evidence="5">The sequence shown here is derived from an EMBL/GenBank/DDBJ whole genome shotgun (WGS) entry which is preliminary data.</text>
</comment>
<dbReference type="EMBL" id="WMBR01000001">
    <property type="protein sequence ID" value="MXP20568.1"/>
    <property type="molecule type" value="Genomic_DNA"/>
</dbReference>
<keyword evidence="3" id="KW-0963">Cytoplasm</keyword>
<dbReference type="AlphaFoldDB" id="A0A6L7GPU2"/>
<protein>
    <submittedName>
        <fullName evidence="5">ESX secretion-associated protein EspG</fullName>
    </submittedName>
</protein>
<gene>
    <name evidence="5" type="ORF">GIY30_04240</name>
</gene>